<feature type="active site" description="Charge relay system" evidence="5 6">
    <location>
        <position position="220"/>
    </location>
</feature>
<dbReference type="GO" id="GO:0005975">
    <property type="term" value="P:carbohydrate metabolic process"/>
    <property type="evidence" value="ECO:0007669"/>
    <property type="project" value="UniProtKB-ARBA"/>
</dbReference>
<feature type="active site" description="Charge relay system" evidence="5 6">
    <location>
        <position position="425"/>
    </location>
</feature>
<evidence type="ECO:0000256" key="2">
    <source>
        <dbReference type="ARBA" id="ARBA00022670"/>
    </source>
</evidence>
<dbReference type="InterPro" id="IPR013783">
    <property type="entry name" value="Ig-like_fold"/>
</dbReference>
<evidence type="ECO:0000313" key="11">
    <source>
        <dbReference type="Proteomes" id="UP000629619"/>
    </source>
</evidence>
<feature type="active site" description="Charge relay system" evidence="5 6">
    <location>
        <position position="252"/>
    </location>
</feature>
<evidence type="ECO:0000259" key="9">
    <source>
        <dbReference type="Pfam" id="PF00082"/>
    </source>
</evidence>
<evidence type="ECO:0000256" key="6">
    <source>
        <dbReference type="PROSITE-ProRule" id="PRU01240"/>
    </source>
</evidence>
<feature type="domain" description="Peptidase S8/S53" evidence="9">
    <location>
        <begin position="211"/>
        <end position="470"/>
    </location>
</feature>
<comment type="similarity">
    <text evidence="1 6 7">Belongs to the peptidase S8 family.</text>
</comment>
<dbReference type="InterPro" id="IPR015500">
    <property type="entry name" value="Peptidase_S8_subtilisin-rel"/>
</dbReference>
<evidence type="ECO:0000256" key="8">
    <source>
        <dbReference type="SAM" id="SignalP"/>
    </source>
</evidence>
<sequence>MRRRRLPAVLLTSALVVGALQAPAAAAPSTSTGTPAQVKPGSVTLITGDRVVTRGTTATIQPGPGRNRIRFLSYTARGHRYVIPSDALALLRAGRLDKRLFDVNELTTQGGSDLRLLVTYAKNGASGARSAITAGGARVTRDIAPVKTLAASVDTAESTSLWSGLTSGTAKAKALKPGVQGVWLDGKRKVTLDHSVPQIGAPTAWQAGYDGTGVTVAILDTGVDATHPDLAGKIVGAENFTTTASTDDEVGHGTHVASIIAGSGAASGGRYKGVAPGAKLLIGKVCETEFCDDSAILAGMAWAAAHAPVVNMSLGGGDTPEIDPLEQAVNDLTAQYDTLFVIASGNAGPNSVGSPSTADAALSVGAVDRDNQMADFSSTGPRAGDHALKPEITAPGVDIVAAKAKNGFIGDPAPVDGYVALSGTSMATPHVAGAAAILTQEHPRWSSSLRKNTLMGSAEPTAGVSAFDQGAGRVDVAREITQTVTADEGSLSFGLQYWPHGDDKPVTRTVTYRNSGTAAVDLTLSTPTAPFTVAATHLSVPAGGTASTTVTADTSNPALADKLYGDRLVATATGGLRVVTPIGVDREVESYDVTVETINPDGTPSLDHYASLFKLDGTGFYDVYQAQGSEKLRLPKGTYGAFVWINNAEAETTAMLTHTELVVNGPATITFDGRKAKPITVTAPQAGAGVVLAAVNADWLLDDFGAGATTLGADFTSLSAAPASPVAKNYFLASVNGSFADPGPAGTFENSTWSTDLAYGQRGKMFNGLTKKPRLRDLATIKADYSVSATGADGVRSNFAQFDERSSGWAAAVPFDLPARRTEYLSVEAPWVLDFTQQKPAATEQDHPELITDQTASAATFRAGHTYHQSWNTAVFGPNVTQASWEGGWVSRQGDHLFAAVPLFGDGAGHPGWSTGDSEVVALYRGKTKIGEGTEYDLPAGRATYRLEAAASRGAPHLFSTSVKAAWTFRSGHVPDTTYTRLPISTIRFSPRLDVNNAAPAGRRFDIPLTVEQQPGSTAGKARTVKVDISYDDGKTWHRADVRGSGNSRTVTVNHPRGTGFASLRVSATDTRGNTVTETVIRAYALR</sequence>
<dbReference type="InterPro" id="IPR000209">
    <property type="entry name" value="Peptidase_S8/S53_dom"/>
</dbReference>
<organism evidence="10 11">
    <name type="scientific">Actinoplanes siamensis</name>
    <dbReference type="NCBI Taxonomy" id="1223317"/>
    <lineage>
        <taxon>Bacteria</taxon>
        <taxon>Bacillati</taxon>
        <taxon>Actinomycetota</taxon>
        <taxon>Actinomycetes</taxon>
        <taxon>Micromonosporales</taxon>
        <taxon>Micromonosporaceae</taxon>
        <taxon>Actinoplanes</taxon>
    </lineage>
</organism>
<dbReference type="InterPro" id="IPR023827">
    <property type="entry name" value="Peptidase_S8_Asp-AS"/>
</dbReference>
<dbReference type="InterPro" id="IPR023828">
    <property type="entry name" value="Peptidase_S8_Ser-AS"/>
</dbReference>
<dbReference type="Gene3D" id="2.60.40.10">
    <property type="entry name" value="Immunoglobulins"/>
    <property type="match status" value="1"/>
</dbReference>
<dbReference type="PROSITE" id="PS00136">
    <property type="entry name" value="SUBTILASE_ASP"/>
    <property type="match status" value="1"/>
</dbReference>
<keyword evidence="11" id="KW-1185">Reference proteome</keyword>
<dbReference type="InterPro" id="IPR036852">
    <property type="entry name" value="Peptidase_S8/S53_dom_sf"/>
</dbReference>
<keyword evidence="3 6" id="KW-0378">Hydrolase</keyword>
<name>A0A919TP80_9ACTN</name>
<reference evidence="10" key="1">
    <citation type="submission" date="2021-01" db="EMBL/GenBank/DDBJ databases">
        <title>Whole genome shotgun sequence of Actinoplanes siamensis NBRC 109076.</title>
        <authorList>
            <person name="Komaki H."/>
            <person name="Tamura T."/>
        </authorList>
    </citation>
    <scope>NUCLEOTIDE SEQUENCE</scope>
    <source>
        <strain evidence="10">NBRC 109076</strain>
    </source>
</reference>
<dbReference type="PRINTS" id="PR00723">
    <property type="entry name" value="SUBTILISIN"/>
</dbReference>
<protein>
    <submittedName>
        <fullName evidence="10">Serine protease</fullName>
    </submittedName>
</protein>
<dbReference type="Gene3D" id="3.40.50.200">
    <property type="entry name" value="Peptidase S8/S53 domain"/>
    <property type="match status" value="1"/>
</dbReference>
<dbReference type="GO" id="GO:0004252">
    <property type="term" value="F:serine-type endopeptidase activity"/>
    <property type="evidence" value="ECO:0007669"/>
    <property type="project" value="UniProtKB-UniRule"/>
</dbReference>
<proteinExistence type="inferred from homology"/>
<keyword evidence="2 6" id="KW-0645">Protease</keyword>
<dbReference type="GO" id="GO:0006508">
    <property type="term" value="P:proteolysis"/>
    <property type="evidence" value="ECO:0007669"/>
    <property type="project" value="UniProtKB-KW"/>
</dbReference>
<dbReference type="PROSITE" id="PS00138">
    <property type="entry name" value="SUBTILASE_SER"/>
    <property type="match status" value="1"/>
</dbReference>
<dbReference type="PROSITE" id="PS51892">
    <property type="entry name" value="SUBTILASE"/>
    <property type="match status" value="1"/>
</dbReference>
<comment type="caution">
    <text evidence="10">The sequence shown here is derived from an EMBL/GenBank/DDBJ whole genome shotgun (WGS) entry which is preliminary data.</text>
</comment>
<dbReference type="PROSITE" id="PS00137">
    <property type="entry name" value="SUBTILASE_HIS"/>
    <property type="match status" value="1"/>
</dbReference>
<accession>A0A919TP80</accession>
<dbReference type="EMBL" id="BOMW01000089">
    <property type="protein sequence ID" value="GIF09502.1"/>
    <property type="molecule type" value="Genomic_DNA"/>
</dbReference>
<dbReference type="RefSeq" id="WP_203684804.1">
    <property type="nucleotide sequence ID" value="NZ_BOMW01000089.1"/>
</dbReference>
<dbReference type="Pfam" id="PF00082">
    <property type="entry name" value="Peptidase_S8"/>
    <property type="match status" value="1"/>
</dbReference>
<evidence type="ECO:0000256" key="1">
    <source>
        <dbReference type="ARBA" id="ARBA00011073"/>
    </source>
</evidence>
<gene>
    <name evidence="10" type="ORF">Asi03nite_70400</name>
</gene>
<evidence type="ECO:0000256" key="5">
    <source>
        <dbReference type="PIRSR" id="PIRSR615500-1"/>
    </source>
</evidence>
<dbReference type="PANTHER" id="PTHR43399:SF4">
    <property type="entry name" value="CELL WALL-ASSOCIATED PROTEASE"/>
    <property type="match status" value="1"/>
</dbReference>
<feature type="chain" id="PRO_5036789713" evidence="8">
    <location>
        <begin position="25"/>
        <end position="1087"/>
    </location>
</feature>
<dbReference type="SUPFAM" id="SSF52743">
    <property type="entry name" value="Subtilisin-like"/>
    <property type="match status" value="1"/>
</dbReference>
<keyword evidence="4 6" id="KW-0720">Serine protease</keyword>
<dbReference type="InterPro" id="IPR022398">
    <property type="entry name" value="Peptidase_S8_His-AS"/>
</dbReference>
<dbReference type="AlphaFoldDB" id="A0A919TP80"/>
<dbReference type="PANTHER" id="PTHR43399">
    <property type="entry name" value="SUBTILISIN-RELATED"/>
    <property type="match status" value="1"/>
</dbReference>
<evidence type="ECO:0000256" key="4">
    <source>
        <dbReference type="ARBA" id="ARBA00022825"/>
    </source>
</evidence>
<evidence type="ECO:0000256" key="3">
    <source>
        <dbReference type="ARBA" id="ARBA00022801"/>
    </source>
</evidence>
<dbReference type="Proteomes" id="UP000629619">
    <property type="component" value="Unassembled WGS sequence"/>
</dbReference>
<feature type="signal peptide" evidence="8">
    <location>
        <begin position="1"/>
        <end position="24"/>
    </location>
</feature>
<dbReference type="Gene3D" id="2.60.40.650">
    <property type="match status" value="1"/>
</dbReference>
<keyword evidence="8" id="KW-0732">Signal</keyword>
<evidence type="ECO:0000313" key="10">
    <source>
        <dbReference type="EMBL" id="GIF09502.1"/>
    </source>
</evidence>
<evidence type="ECO:0000256" key="7">
    <source>
        <dbReference type="RuleBase" id="RU003355"/>
    </source>
</evidence>
<dbReference type="InterPro" id="IPR051048">
    <property type="entry name" value="Peptidase_S8/S53_subtilisin"/>
</dbReference>